<organism evidence="1 3">
    <name type="scientific">Parascaris univalens</name>
    <name type="common">Nematode worm</name>
    <dbReference type="NCBI Taxonomy" id="6257"/>
    <lineage>
        <taxon>Eukaryota</taxon>
        <taxon>Metazoa</taxon>
        <taxon>Ecdysozoa</taxon>
        <taxon>Nematoda</taxon>
        <taxon>Chromadorea</taxon>
        <taxon>Rhabditida</taxon>
        <taxon>Spirurina</taxon>
        <taxon>Ascaridomorpha</taxon>
        <taxon>Ascaridoidea</taxon>
        <taxon>Ascarididae</taxon>
        <taxon>Parascaris</taxon>
    </lineage>
</organism>
<evidence type="ECO:0000313" key="3">
    <source>
        <dbReference type="WBParaSite" id="PgR009X_g234_t02"/>
    </source>
</evidence>
<keyword evidence="1" id="KW-1185">Reference proteome</keyword>
<sequence>MPHLGVTSGNDYPMYKVRRLSSRLLAYPDLTASRSAPSQIIDLLTLSALLASYTPGHRQLKHNERWKLR</sequence>
<name>A0A915AKC0_PARUN</name>
<proteinExistence type="predicted"/>
<dbReference type="WBParaSite" id="PgR009X_g234_t01">
    <property type="protein sequence ID" value="PgR009X_g234_t01"/>
    <property type="gene ID" value="PgR009X_g234"/>
</dbReference>
<dbReference type="Proteomes" id="UP000887569">
    <property type="component" value="Unplaced"/>
</dbReference>
<protein>
    <submittedName>
        <fullName evidence="2 3">Uncharacterized protein</fullName>
    </submittedName>
</protein>
<accession>A0A915AKC0</accession>
<evidence type="ECO:0000313" key="2">
    <source>
        <dbReference type="WBParaSite" id="PgR009X_g234_t01"/>
    </source>
</evidence>
<evidence type="ECO:0000313" key="1">
    <source>
        <dbReference type="Proteomes" id="UP000887569"/>
    </source>
</evidence>
<dbReference type="WBParaSite" id="PgR009X_g234_t02">
    <property type="protein sequence ID" value="PgR009X_g234_t02"/>
    <property type="gene ID" value="PgR009X_g234"/>
</dbReference>
<reference evidence="2 3" key="1">
    <citation type="submission" date="2022-11" db="UniProtKB">
        <authorList>
            <consortium name="WormBaseParasite"/>
        </authorList>
    </citation>
    <scope>IDENTIFICATION</scope>
</reference>
<dbReference type="AlphaFoldDB" id="A0A915AKC0"/>